<reference evidence="2" key="1">
    <citation type="submission" date="2021-04" db="EMBL/GenBank/DDBJ databases">
        <authorList>
            <person name="Rodrigo-Torres L."/>
            <person name="Arahal R. D."/>
            <person name="Lucena T."/>
        </authorList>
    </citation>
    <scope>NUCLEOTIDE SEQUENCE</scope>
    <source>
        <strain evidence="2">AS29M-1</strain>
    </source>
</reference>
<accession>A0A916JQ94</accession>
<dbReference type="InterPro" id="IPR052724">
    <property type="entry name" value="GT117_domain-containing"/>
</dbReference>
<dbReference type="Proteomes" id="UP000683507">
    <property type="component" value="Chromosome"/>
</dbReference>
<proteinExistence type="predicted"/>
<evidence type="ECO:0000313" key="2">
    <source>
        <dbReference type="EMBL" id="CAG5086880.1"/>
    </source>
</evidence>
<sequence length="1376" mass="156279">MGYKKINNILGWVVFAIATFVYMATLEETTSLWDCGEYITTSNKLEVGHPPGAPMFMMLGRLFSAFASPENAAYMVNAMSAISSAFAILFLFWTITMLARKISLKNGNALEDKGTQIAIFGSAAVGALAYTFTDTFWFSAVEGEVYAMSSFFTALVFWAIFKWEIEAEKHDADILAGRPTSFNPNRWLIFIAYMIGLSIGVHLLNLLAIPAIGYVIYFQKTRQVDLKGFLLTGVISMFTLGIVQTVIIPKIPDVADVFERAFTNKFGMGFNSGFIFFMLLITGLLVFGIYYTSKKGKAIWNNIIVGFTMLLIGYSSFTMIVVRSNANPPLDENNPETLSSLVSYLNRDQYGSWPLLNGPYWNSPAMGGCTEESLEAPKSSFMKAYVAELDHTFSGFTVDQAIKIQELVGPLGIPLQIQKGKNGTIGVSTPEFKDWVYYNGEYVHPNNTIAEELGDPLRYELSFINMFEYDEYQAELEAVNEELAANNIDFHLTLLEAQPQYVNTMAGKAGERKYDPDYTTFLPRMYRQGKGSEYMAWVNYDEHEHTVPLPKVPGVPGSDRADQVFQLEQAVNQVQDPAAKQQYTEYANMLKEDGVYKPNFWNENIAYMFKYQLDWMYFRYFMWNFSGRQNDLQGYGLNGGGRALLDGNWITGVKLLDSQRLGNQENLPAFITENVGYNRYFMLPLILGLIGLVFHSVKAPKDMFTVLLLFFFTGLAIVLYLNQKPMEPRERDYAYAASFYAFAIWIGLGVYALFDAVKQFDPKKLMQLAGITIGGSLFILIVEYAVRETGTPMGASLLYISLIGVGTYVLFAFLGDKLKNPTMTSSLATLLCLAVPIILAVENWDDHDRSNRTTARDFAYNYLLSCSEKSEGGKGAILFTNGDNDTFPLWYLQEVEEERTDVRVANMSLLGTDWHINQMKRQAYDSEPLEISMNEFSYRNGTRDYVIIQENPKKAGKYYSAKEALAFILDDNHKIDNDQTCNAESYLDFKGIYIPVDKDAALKHGIITQEQYAKCVDTIKWKLSGNVLYKSDLAVLDLLSNYEWNRPIYFASLSKQGLQANYGLSKYMQSEGLAFKITPVKFGANGGVNFDKMYNLMMDKENGFQWGNMKTPGVLVDYYTMRMVYNLRVQIMKFTEDLIAAGKNQMAIDVLDRAFEEMPIENSQVAVDDICFYLCANYYDAGAIEKADALAKKLAAVKLDEIKYYVQQDDFYFGQMVSEFGKAMQQIELLRTASNGDAMKDYQENMMKYQTKLEALQTEYSQRMTQLQQEAMENMYDAETIKQKQKEIEDEIIAKQTQIEEQAQLDQNSMNAPDENAVGFAELGFLADTEFLSVMGDAKKKFLDTRYDYYNFYAQQKNFPRSFISIWDPMFFEQPE</sequence>
<evidence type="ECO:0008006" key="4">
    <source>
        <dbReference type="Google" id="ProtNLM"/>
    </source>
</evidence>
<dbReference type="EMBL" id="OU015584">
    <property type="protein sequence ID" value="CAG5086880.1"/>
    <property type="molecule type" value="Genomic_DNA"/>
</dbReference>
<dbReference type="PANTHER" id="PTHR16214">
    <property type="entry name" value="TRANSMEMBRANE PROTEIN 260"/>
    <property type="match status" value="1"/>
</dbReference>
<feature type="transmembrane region" description="Helical" evidence="1">
    <location>
        <begin position="72"/>
        <end position="93"/>
    </location>
</feature>
<feature type="transmembrane region" description="Helical" evidence="1">
    <location>
        <begin position="114"/>
        <end position="133"/>
    </location>
</feature>
<keyword evidence="1" id="KW-1133">Transmembrane helix</keyword>
<keyword evidence="1" id="KW-0812">Transmembrane</keyword>
<feature type="transmembrane region" description="Helical" evidence="1">
    <location>
        <begin position="7"/>
        <end position="24"/>
    </location>
</feature>
<feature type="transmembrane region" description="Helical" evidence="1">
    <location>
        <begin position="797"/>
        <end position="815"/>
    </location>
</feature>
<feature type="transmembrane region" description="Helical" evidence="1">
    <location>
        <begin position="229"/>
        <end position="248"/>
    </location>
</feature>
<name>A0A916JQ94_9FLAO</name>
<feature type="transmembrane region" description="Helical" evidence="1">
    <location>
        <begin position="766"/>
        <end position="785"/>
    </location>
</feature>
<gene>
    <name evidence="2" type="ORF">CRYO30217_03317</name>
</gene>
<feature type="transmembrane region" description="Helical" evidence="1">
    <location>
        <begin position="733"/>
        <end position="754"/>
    </location>
</feature>
<feature type="transmembrane region" description="Helical" evidence="1">
    <location>
        <begin position="269"/>
        <end position="291"/>
    </location>
</feature>
<feature type="transmembrane region" description="Helical" evidence="1">
    <location>
        <begin position="187"/>
        <end position="217"/>
    </location>
</feature>
<evidence type="ECO:0000313" key="3">
    <source>
        <dbReference type="Proteomes" id="UP000683507"/>
    </source>
</evidence>
<feature type="transmembrane region" description="Helical" evidence="1">
    <location>
        <begin position="703"/>
        <end position="721"/>
    </location>
</feature>
<protein>
    <recommendedName>
        <fullName evidence="4">DUF2723 domain-containing protein</fullName>
    </recommendedName>
</protein>
<dbReference type="InterPro" id="IPR021280">
    <property type="entry name" value="TMEM260-like"/>
</dbReference>
<organism evidence="2 3">
    <name type="scientific">Parvicella tangerina</name>
    <dbReference type="NCBI Taxonomy" id="2829795"/>
    <lineage>
        <taxon>Bacteria</taxon>
        <taxon>Pseudomonadati</taxon>
        <taxon>Bacteroidota</taxon>
        <taxon>Flavobacteriia</taxon>
        <taxon>Flavobacteriales</taxon>
        <taxon>Parvicellaceae</taxon>
        <taxon>Parvicella</taxon>
    </lineage>
</organism>
<feature type="transmembrane region" description="Helical" evidence="1">
    <location>
        <begin position="303"/>
        <end position="322"/>
    </location>
</feature>
<dbReference type="RefSeq" id="WP_258543501.1">
    <property type="nucleotide sequence ID" value="NZ_OU015584.1"/>
</dbReference>
<evidence type="ECO:0000256" key="1">
    <source>
        <dbReference type="SAM" id="Phobius"/>
    </source>
</evidence>
<keyword evidence="1" id="KW-0472">Membrane</keyword>
<dbReference type="KEGG" id="ptan:CRYO30217_03317"/>
<dbReference type="Pfam" id="PF11028">
    <property type="entry name" value="TMEM260-like"/>
    <property type="match status" value="1"/>
</dbReference>
<dbReference type="PANTHER" id="PTHR16214:SF3">
    <property type="entry name" value="TRANSMEMBRANE PROTEIN 260"/>
    <property type="match status" value="1"/>
</dbReference>
<keyword evidence="3" id="KW-1185">Reference proteome</keyword>